<dbReference type="InterPro" id="IPR008906">
    <property type="entry name" value="HATC_C_dom"/>
</dbReference>
<dbReference type="SUPFAM" id="SSF140996">
    <property type="entry name" value="Hermes dimerisation domain"/>
    <property type="match status" value="1"/>
</dbReference>
<feature type="compositionally biased region" description="Basic and acidic residues" evidence="6">
    <location>
        <begin position="555"/>
        <end position="566"/>
    </location>
</feature>
<feature type="compositionally biased region" description="Acidic residues" evidence="6">
    <location>
        <begin position="60"/>
        <end position="77"/>
    </location>
</feature>
<dbReference type="SUPFAM" id="SSF53098">
    <property type="entry name" value="Ribonuclease H-like"/>
    <property type="match status" value="1"/>
</dbReference>
<reference evidence="8" key="1">
    <citation type="submission" date="2021-11" db="EMBL/GenBank/DDBJ databases">
        <authorList>
            <person name="Schell T."/>
        </authorList>
    </citation>
    <scope>NUCLEOTIDE SEQUENCE</scope>
    <source>
        <strain evidence="8">M5</strain>
    </source>
</reference>
<keyword evidence="2" id="KW-0479">Metal-binding</keyword>
<evidence type="ECO:0000256" key="5">
    <source>
        <dbReference type="ARBA" id="ARBA00023242"/>
    </source>
</evidence>
<dbReference type="Proteomes" id="UP000789390">
    <property type="component" value="Unassembled WGS sequence"/>
</dbReference>
<dbReference type="OrthoDB" id="6366580at2759"/>
<protein>
    <recommendedName>
        <fullName evidence="7">HAT C-terminal dimerisation domain-containing protein</fullName>
    </recommendedName>
</protein>
<dbReference type="PANTHER" id="PTHR46481:SF10">
    <property type="entry name" value="ZINC FINGER BED DOMAIN-CONTAINING PROTEIN 39"/>
    <property type="match status" value="1"/>
</dbReference>
<dbReference type="EMBL" id="CAKKLH010000201">
    <property type="protein sequence ID" value="CAH0105858.1"/>
    <property type="molecule type" value="Genomic_DNA"/>
</dbReference>
<sequence>MGGPGSGKRAASRGGSRRGSRGGSRGGSQVRGRCGATASSIQDQLLYEEEEEQRIIDSTEGQENDSDENEMSGEEEVGPDKEDQAIEVYAQCVYCKDEKYHNGSSDSFSNFLRHLRRVHEKEYEQMKAGGKSHSSDQSSMKNFLASNIPKDRQKKIDNLIAEMIVLDNLPLTILQREGFRKLISFIAPIYKIPSYEKMRDTVIPSMYSRIVEGVKEILNSCDVATIMLDLWSSNSMLGFMGVSFSSVTADYIPFTCFLNMKEMPKNHTAEAILSESECVFSDWGLNGKVIRTVTDNASNMTKAFKMQLSNFIREEKEDEFIELELKTAGKSTKRDLSHQLHPTQDVCLKQLATDNRYKQLVIKDAMKALDKFVSEALDLLCKIVGGVRRSVVDTKVLLDSVGFKIPMMNLTRWNSQFSMVKYFLNAIDIDPTLQSKLNACKTHGSLSSLQLKLNQCSLDPRVNLESKFITSCKSFVEELSRSLKKRMGWILRDTLFVLGSVLDPRIKGSWITTAGEEVEEVLSSVKELLKLRYRTVGGNEGDHIENNADSGAEDDGNRRRKADENPVGHPVQKRSRPTSRPLLASVLVRPRTLSKGVAKVLDEFDVYFKEPPIVNEKGKFDLDFSPCDYWKVNQHRFPALAPIARDVMGIPVSSANIERAFSTAVDILSAMRNKIKPKLFDMLVFIKRNAHLLKTVCAKEKKDK</sequence>
<evidence type="ECO:0000313" key="9">
    <source>
        <dbReference type="Proteomes" id="UP000789390"/>
    </source>
</evidence>
<evidence type="ECO:0000259" key="7">
    <source>
        <dbReference type="Pfam" id="PF05699"/>
    </source>
</evidence>
<dbReference type="GO" id="GO:0046983">
    <property type="term" value="F:protein dimerization activity"/>
    <property type="evidence" value="ECO:0007669"/>
    <property type="project" value="InterPro"/>
</dbReference>
<evidence type="ECO:0000256" key="4">
    <source>
        <dbReference type="ARBA" id="ARBA00022833"/>
    </source>
</evidence>
<organism evidence="8 9">
    <name type="scientific">Daphnia galeata</name>
    <dbReference type="NCBI Taxonomy" id="27404"/>
    <lineage>
        <taxon>Eukaryota</taxon>
        <taxon>Metazoa</taxon>
        <taxon>Ecdysozoa</taxon>
        <taxon>Arthropoda</taxon>
        <taxon>Crustacea</taxon>
        <taxon>Branchiopoda</taxon>
        <taxon>Diplostraca</taxon>
        <taxon>Cladocera</taxon>
        <taxon>Anomopoda</taxon>
        <taxon>Daphniidae</taxon>
        <taxon>Daphnia</taxon>
    </lineage>
</organism>
<dbReference type="GO" id="GO:0008270">
    <property type="term" value="F:zinc ion binding"/>
    <property type="evidence" value="ECO:0007669"/>
    <property type="project" value="UniProtKB-KW"/>
</dbReference>
<proteinExistence type="predicted"/>
<evidence type="ECO:0000256" key="3">
    <source>
        <dbReference type="ARBA" id="ARBA00022771"/>
    </source>
</evidence>
<keyword evidence="5" id="KW-0539">Nucleus</keyword>
<dbReference type="InterPro" id="IPR052035">
    <property type="entry name" value="ZnF_BED_domain_contain"/>
</dbReference>
<comment type="caution">
    <text evidence="8">The sequence shown here is derived from an EMBL/GenBank/DDBJ whole genome shotgun (WGS) entry which is preliminary data.</text>
</comment>
<dbReference type="InterPro" id="IPR012337">
    <property type="entry name" value="RNaseH-like_sf"/>
</dbReference>
<evidence type="ECO:0000256" key="6">
    <source>
        <dbReference type="SAM" id="MobiDB-lite"/>
    </source>
</evidence>
<feature type="region of interest" description="Disordered" evidence="6">
    <location>
        <begin position="1"/>
        <end position="82"/>
    </location>
</feature>
<name>A0A8J2RT72_9CRUS</name>
<keyword evidence="3" id="KW-0863">Zinc-finger</keyword>
<gene>
    <name evidence="8" type="ORF">DGAL_LOCUS8931</name>
</gene>
<evidence type="ECO:0000313" key="8">
    <source>
        <dbReference type="EMBL" id="CAH0105858.1"/>
    </source>
</evidence>
<dbReference type="Pfam" id="PF05699">
    <property type="entry name" value="Dimer_Tnp_hAT"/>
    <property type="match status" value="1"/>
</dbReference>
<evidence type="ECO:0000256" key="1">
    <source>
        <dbReference type="ARBA" id="ARBA00004123"/>
    </source>
</evidence>
<keyword evidence="9" id="KW-1185">Reference proteome</keyword>
<keyword evidence="4" id="KW-0862">Zinc</keyword>
<dbReference type="PANTHER" id="PTHR46481">
    <property type="entry name" value="ZINC FINGER BED DOMAIN-CONTAINING PROTEIN 4"/>
    <property type="match status" value="1"/>
</dbReference>
<dbReference type="AlphaFoldDB" id="A0A8J2RT72"/>
<evidence type="ECO:0000256" key="2">
    <source>
        <dbReference type="ARBA" id="ARBA00022723"/>
    </source>
</evidence>
<dbReference type="GO" id="GO:0005634">
    <property type="term" value="C:nucleus"/>
    <property type="evidence" value="ECO:0007669"/>
    <property type="project" value="UniProtKB-SubCell"/>
</dbReference>
<comment type="subcellular location">
    <subcellularLocation>
        <location evidence="1">Nucleus</location>
    </subcellularLocation>
</comment>
<feature type="domain" description="HAT C-terminal dimerisation" evidence="7">
    <location>
        <begin position="603"/>
        <end position="689"/>
    </location>
</feature>
<accession>A0A8J2RT72</accession>
<feature type="region of interest" description="Disordered" evidence="6">
    <location>
        <begin position="540"/>
        <end position="578"/>
    </location>
</feature>